<proteinExistence type="predicted"/>
<keyword evidence="2" id="KW-1185">Reference proteome</keyword>
<gene>
    <name evidence="1" type="ORF">PISMIDRAFT_679077</name>
</gene>
<evidence type="ECO:0000313" key="2">
    <source>
        <dbReference type="Proteomes" id="UP000054018"/>
    </source>
</evidence>
<reference evidence="2" key="2">
    <citation type="submission" date="2015-01" db="EMBL/GenBank/DDBJ databases">
        <title>Evolutionary Origins and Diversification of the Mycorrhizal Mutualists.</title>
        <authorList>
            <consortium name="DOE Joint Genome Institute"/>
            <consortium name="Mycorrhizal Genomics Consortium"/>
            <person name="Kohler A."/>
            <person name="Kuo A."/>
            <person name="Nagy L.G."/>
            <person name="Floudas D."/>
            <person name="Copeland A."/>
            <person name="Barry K.W."/>
            <person name="Cichocki N."/>
            <person name="Veneault-Fourrey C."/>
            <person name="LaButti K."/>
            <person name="Lindquist E.A."/>
            <person name="Lipzen A."/>
            <person name="Lundell T."/>
            <person name="Morin E."/>
            <person name="Murat C."/>
            <person name="Riley R."/>
            <person name="Ohm R."/>
            <person name="Sun H."/>
            <person name="Tunlid A."/>
            <person name="Henrissat B."/>
            <person name="Grigoriev I.V."/>
            <person name="Hibbett D.S."/>
            <person name="Martin F."/>
        </authorList>
    </citation>
    <scope>NUCLEOTIDE SEQUENCE [LARGE SCALE GENOMIC DNA]</scope>
    <source>
        <strain evidence="2">441</strain>
    </source>
</reference>
<protein>
    <submittedName>
        <fullName evidence="1">Unplaced genomic scaffold scaffold_40, whole genome shotgun sequence</fullName>
    </submittedName>
</protein>
<accession>A0A0C9Z3H2</accession>
<sequence length="72" mass="8279">MSYRLLAKFELRSLNVVHGTAKTLLLYTFPRGGTMATREGVSHGETTTPQRIYTQSSFVYRLNVRRLRLFAV</sequence>
<dbReference type="AlphaFoldDB" id="A0A0C9Z3H2"/>
<organism evidence="1 2">
    <name type="scientific">Pisolithus microcarpus 441</name>
    <dbReference type="NCBI Taxonomy" id="765257"/>
    <lineage>
        <taxon>Eukaryota</taxon>
        <taxon>Fungi</taxon>
        <taxon>Dikarya</taxon>
        <taxon>Basidiomycota</taxon>
        <taxon>Agaricomycotina</taxon>
        <taxon>Agaricomycetes</taxon>
        <taxon>Agaricomycetidae</taxon>
        <taxon>Boletales</taxon>
        <taxon>Sclerodermatineae</taxon>
        <taxon>Pisolithaceae</taxon>
        <taxon>Pisolithus</taxon>
    </lineage>
</organism>
<name>A0A0C9Z3H2_9AGAM</name>
<dbReference type="HOGENOM" id="CLU_2723158_0_0_1"/>
<dbReference type="EMBL" id="KN833724">
    <property type="protein sequence ID" value="KIK23631.1"/>
    <property type="molecule type" value="Genomic_DNA"/>
</dbReference>
<evidence type="ECO:0000313" key="1">
    <source>
        <dbReference type="EMBL" id="KIK23631.1"/>
    </source>
</evidence>
<dbReference type="Proteomes" id="UP000054018">
    <property type="component" value="Unassembled WGS sequence"/>
</dbReference>
<reference evidence="1 2" key="1">
    <citation type="submission" date="2014-04" db="EMBL/GenBank/DDBJ databases">
        <authorList>
            <consortium name="DOE Joint Genome Institute"/>
            <person name="Kuo A."/>
            <person name="Kohler A."/>
            <person name="Costa M.D."/>
            <person name="Nagy L.G."/>
            <person name="Floudas D."/>
            <person name="Copeland A."/>
            <person name="Barry K.W."/>
            <person name="Cichocki N."/>
            <person name="Veneault-Fourrey C."/>
            <person name="LaButti K."/>
            <person name="Lindquist E.A."/>
            <person name="Lipzen A."/>
            <person name="Lundell T."/>
            <person name="Morin E."/>
            <person name="Murat C."/>
            <person name="Sun H."/>
            <person name="Tunlid A."/>
            <person name="Henrissat B."/>
            <person name="Grigoriev I.V."/>
            <person name="Hibbett D.S."/>
            <person name="Martin F."/>
            <person name="Nordberg H.P."/>
            <person name="Cantor M.N."/>
            <person name="Hua S.X."/>
        </authorList>
    </citation>
    <scope>NUCLEOTIDE SEQUENCE [LARGE SCALE GENOMIC DNA]</scope>
    <source>
        <strain evidence="1 2">441</strain>
    </source>
</reference>